<reference evidence="2" key="1">
    <citation type="submission" date="2014-11" db="EMBL/GenBank/DDBJ databases">
        <authorList>
            <person name="Otto D Thomas"/>
            <person name="Naeem Raeece"/>
        </authorList>
    </citation>
    <scope>NUCLEOTIDE SEQUENCE</scope>
</reference>
<dbReference type="EMBL" id="CDMZ01000345">
    <property type="protein sequence ID" value="CEM12220.1"/>
    <property type="molecule type" value="Genomic_DNA"/>
</dbReference>
<protein>
    <submittedName>
        <fullName evidence="2">Uncharacterized protein</fullName>
    </submittedName>
</protein>
<feature type="region of interest" description="Disordered" evidence="1">
    <location>
        <begin position="349"/>
        <end position="404"/>
    </location>
</feature>
<feature type="region of interest" description="Disordered" evidence="1">
    <location>
        <begin position="1"/>
        <end position="51"/>
    </location>
</feature>
<proteinExistence type="predicted"/>
<gene>
    <name evidence="2" type="ORF">Cvel_16814</name>
</gene>
<feature type="compositionally biased region" description="Basic and acidic residues" evidence="1">
    <location>
        <begin position="349"/>
        <end position="390"/>
    </location>
</feature>
<name>A0A0G4FG88_9ALVE</name>
<evidence type="ECO:0000256" key="1">
    <source>
        <dbReference type="SAM" id="MobiDB-lite"/>
    </source>
</evidence>
<sequence>MADENRTSVFSQKQQSSSHRQRPTLADLLGEGSQKQKSGVQEKEPRPLRYTETGGFTRFKARFKNHKEAKQRWVVRYLGINLDTAEADAAAEVLDELDTRLCHDLVECTEENDSFFDVVQRARESGGPRNVVPFEKQWEFILRHYETSQMSQKLKAFLFFFAFLFVKVPEGPKKRIQLFRDLLAGCRKFGYEPDAFSKFVVLMWGLRKEEQQSIYKDLRDEIDFDKVIASVEALAKAQATCFGKRKDEDDRGVIETGPLKAILKKVVKGGKKTEEGEERAAKRRSAGSGRKSDDLDDNTESGVKPIFKSIPGRFTKRCMRCAEEGHHQASCSYSDDTIARWMVNAAEFREKKRTERENGKARQKGEEREQQSKGERKGKGEGRRKGEGGKSKTLYQEINFHLLD</sequence>
<feature type="compositionally biased region" description="Basic and acidic residues" evidence="1">
    <location>
        <begin position="40"/>
        <end position="49"/>
    </location>
</feature>
<dbReference type="AlphaFoldDB" id="A0A0G4FG88"/>
<dbReference type="VEuPathDB" id="CryptoDB:Cvel_16814"/>
<organism evidence="2">
    <name type="scientific">Chromera velia CCMP2878</name>
    <dbReference type="NCBI Taxonomy" id="1169474"/>
    <lineage>
        <taxon>Eukaryota</taxon>
        <taxon>Sar</taxon>
        <taxon>Alveolata</taxon>
        <taxon>Colpodellida</taxon>
        <taxon>Chromeraceae</taxon>
        <taxon>Chromera</taxon>
    </lineage>
</organism>
<accession>A0A0G4FG88</accession>
<dbReference type="PhylomeDB" id="A0A0G4FG88"/>
<evidence type="ECO:0000313" key="2">
    <source>
        <dbReference type="EMBL" id="CEM12220.1"/>
    </source>
</evidence>
<feature type="region of interest" description="Disordered" evidence="1">
    <location>
        <begin position="273"/>
        <end position="306"/>
    </location>
</feature>